<dbReference type="InterPro" id="IPR016130">
    <property type="entry name" value="Tyr_Pase_AS"/>
</dbReference>
<evidence type="ECO:0000259" key="7">
    <source>
        <dbReference type="PROSITE" id="PS50056"/>
    </source>
</evidence>
<feature type="compositionally biased region" description="Polar residues" evidence="5">
    <location>
        <begin position="82"/>
        <end position="96"/>
    </location>
</feature>
<evidence type="ECO:0000259" key="6">
    <source>
        <dbReference type="PROSITE" id="PS50054"/>
    </source>
</evidence>
<feature type="compositionally biased region" description="Polar residues" evidence="5">
    <location>
        <begin position="164"/>
        <end position="175"/>
    </location>
</feature>
<feature type="domain" description="Tyrosine-protein phosphatase" evidence="6">
    <location>
        <begin position="402"/>
        <end position="568"/>
    </location>
</feature>
<evidence type="ECO:0000313" key="9">
    <source>
        <dbReference type="Proteomes" id="UP000449547"/>
    </source>
</evidence>
<evidence type="ECO:0000256" key="2">
    <source>
        <dbReference type="ARBA" id="ARBA00013064"/>
    </source>
</evidence>
<feature type="compositionally biased region" description="Low complexity" evidence="5">
    <location>
        <begin position="269"/>
        <end position="294"/>
    </location>
</feature>
<dbReference type="EMBL" id="SWFT01000124">
    <property type="protein sequence ID" value="KAA8899359.1"/>
    <property type="molecule type" value="Genomic_DNA"/>
</dbReference>
<dbReference type="GO" id="GO:0008330">
    <property type="term" value="F:protein tyrosine/threonine phosphatase activity"/>
    <property type="evidence" value="ECO:0007669"/>
    <property type="project" value="TreeGrafter"/>
</dbReference>
<feature type="region of interest" description="Disordered" evidence="5">
    <location>
        <begin position="195"/>
        <end position="227"/>
    </location>
</feature>
<dbReference type="PANTHER" id="PTHR10159">
    <property type="entry name" value="DUAL SPECIFICITY PROTEIN PHOSPHATASE"/>
    <property type="match status" value="1"/>
</dbReference>
<dbReference type="GO" id="GO:0017017">
    <property type="term" value="F:MAP kinase tyrosine/serine/threonine phosphatase activity"/>
    <property type="evidence" value="ECO:0007669"/>
    <property type="project" value="TreeGrafter"/>
</dbReference>
<dbReference type="SUPFAM" id="SSF52799">
    <property type="entry name" value="(Phosphotyrosine protein) phosphatases II"/>
    <property type="match status" value="1"/>
</dbReference>
<evidence type="ECO:0000256" key="3">
    <source>
        <dbReference type="ARBA" id="ARBA00022801"/>
    </source>
</evidence>
<comment type="similarity">
    <text evidence="1">Belongs to the protein-tyrosine phosphatase family. Non-receptor class dual specificity subfamily.</text>
</comment>
<evidence type="ECO:0000256" key="1">
    <source>
        <dbReference type="ARBA" id="ARBA00008601"/>
    </source>
</evidence>
<dbReference type="GO" id="GO:0005634">
    <property type="term" value="C:nucleus"/>
    <property type="evidence" value="ECO:0007669"/>
    <property type="project" value="TreeGrafter"/>
</dbReference>
<dbReference type="EC" id="3.1.3.48" evidence="2"/>
<dbReference type="GO" id="GO:0033550">
    <property type="term" value="F:MAP kinase tyrosine phosphatase activity"/>
    <property type="evidence" value="ECO:0007669"/>
    <property type="project" value="TreeGrafter"/>
</dbReference>
<accession>A0A642UPN2</accession>
<sequence length="569" mass="59707">MKNLSLNLALSRPHGGAHGADDTSIKTPIVASTPTHPPAVTAHLNHSNDSLTLKPKRPAAASAPPPASSSLSALLPPPPRVTSASANGAIPTSNTTAAPRLSSSPPLAPPPGSPRAVPSLTQLRSPVIFSAPEASVAVSPRSLTVSPLDTPPMPSTAAPHKRFSTVSSEPSQSIFSDDLDRHPSVLTHRVLDADDGDGDDYYRHYSGKRAPRPAPLLAPASDIPPAVPEKTNEALLRKRTVHKKHQSNQLRDSNVTLEQLASAAKQQDARSALALAAPPAPSAPSSASSAPSAPSERRRRARLSPSELNAKALPPLPSDAASGAPAATSDAPAPAASAPAPAPATTPELSQGTITTTLLTPNSRSSSSASSVAHTTTVTYVPYAKLPEELQEQNGVNAYADGPRSVLNNRIFLFSDPQSSAVKVDINDYDLVVNVAKECPDLTPQFISRSGAEYVYIPWQHTSAISQSLPSIVAKMAQYYDNGKRILVHCQCGVSRSACVIVAFFMSRFSLGVNQAYDLLKQGTKGVTNPSVVAAVTDKGNVIESCDRICPNMSLIFELMEYGDSLKRT</sequence>
<protein>
    <recommendedName>
        <fullName evidence="2">protein-tyrosine-phosphatase</fullName>
        <ecNumber evidence="2">3.1.3.48</ecNumber>
    </recommendedName>
</protein>
<dbReference type="InterPro" id="IPR000387">
    <property type="entry name" value="Tyr_Pase_dom"/>
</dbReference>
<name>A0A642UPN2_DIURU</name>
<dbReference type="RefSeq" id="XP_034010873.1">
    <property type="nucleotide sequence ID" value="XM_034157248.1"/>
</dbReference>
<keyword evidence="4" id="KW-0904">Protein phosphatase</keyword>
<dbReference type="Proteomes" id="UP000449547">
    <property type="component" value="Unassembled WGS sequence"/>
</dbReference>
<evidence type="ECO:0000313" key="8">
    <source>
        <dbReference type="EMBL" id="KAA8899359.1"/>
    </source>
</evidence>
<evidence type="ECO:0000256" key="4">
    <source>
        <dbReference type="ARBA" id="ARBA00022912"/>
    </source>
</evidence>
<dbReference type="PROSITE" id="PS50054">
    <property type="entry name" value="TYR_PHOSPHATASE_DUAL"/>
    <property type="match status" value="1"/>
</dbReference>
<gene>
    <name evidence="8" type="ORF">DIURU_004381</name>
</gene>
<organism evidence="8 9">
    <name type="scientific">Diutina rugosa</name>
    <name type="common">Yeast</name>
    <name type="synonym">Candida rugosa</name>
    <dbReference type="NCBI Taxonomy" id="5481"/>
    <lineage>
        <taxon>Eukaryota</taxon>
        <taxon>Fungi</taxon>
        <taxon>Dikarya</taxon>
        <taxon>Ascomycota</taxon>
        <taxon>Saccharomycotina</taxon>
        <taxon>Pichiomycetes</taxon>
        <taxon>Debaryomycetaceae</taxon>
        <taxon>Diutina</taxon>
    </lineage>
</organism>
<dbReference type="InterPro" id="IPR029021">
    <property type="entry name" value="Prot-tyrosine_phosphatase-like"/>
</dbReference>
<dbReference type="GO" id="GO:0005829">
    <property type="term" value="C:cytosol"/>
    <property type="evidence" value="ECO:0007669"/>
    <property type="project" value="TreeGrafter"/>
</dbReference>
<dbReference type="PROSITE" id="PS00383">
    <property type="entry name" value="TYR_PHOSPHATASE_1"/>
    <property type="match status" value="1"/>
</dbReference>
<feature type="region of interest" description="Disordered" evidence="5">
    <location>
        <begin position="1"/>
        <end position="119"/>
    </location>
</feature>
<dbReference type="VEuPathDB" id="FungiDB:DIURU_004381"/>
<proteinExistence type="inferred from homology"/>
<dbReference type="InterPro" id="IPR020422">
    <property type="entry name" value="TYR_PHOSPHATASE_DUAL_dom"/>
</dbReference>
<dbReference type="PANTHER" id="PTHR10159:SF519">
    <property type="entry name" value="DUAL SPECIFICITY PROTEIN PHOSPHATASE MPK3"/>
    <property type="match status" value="1"/>
</dbReference>
<dbReference type="SMART" id="SM00195">
    <property type="entry name" value="DSPc"/>
    <property type="match status" value="1"/>
</dbReference>
<dbReference type="PROSITE" id="PS50056">
    <property type="entry name" value="TYR_PHOSPHATASE_2"/>
    <property type="match status" value="1"/>
</dbReference>
<dbReference type="Gene3D" id="3.90.190.10">
    <property type="entry name" value="Protein tyrosine phosphatase superfamily"/>
    <property type="match status" value="1"/>
</dbReference>
<feature type="region of interest" description="Disordered" evidence="5">
    <location>
        <begin position="142"/>
        <end position="179"/>
    </location>
</feature>
<keyword evidence="9" id="KW-1185">Reference proteome</keyword>
<feature type="compositionally biased region" description="Low complexity" evidence="5">
    <location>
        <begin position="318"/>
        <end position="347"/>
    </location>
</feature>
<dbReference type="AlphaFoldDB" id="A0A642UPN2"/>
<feature type="compositionally biased region" description="Low complexity" evidence="5">
    <location>
        <begin position="58"/>
        <end position="74"/>
    </location>
</feature>
<dbReference type="OMA" id="TPPQTMM"/>
<feature type="domain" description="Tyrosine specific protein phosphatases" evidence="7">
    <location>
        <begin position="467"/>
        <end position="527"/>
    </location>
</feature>
<dbReference type="Pfam" id="PF00782">
    <property type="entry name" value="DSPc"/>
    <property type="match status" value="1"/>
</dbReference>
<comment type="caution">
    <text evidence="8">The sequence shown here is derived from an EMBL/GenBank/DDBJ whole genome shotgun (WGS) entry which is preliminary data.</text>
</comment>
<dbReference type="InterPro" id="IPR000340">
    <property type="entry name" value="Dual-sp_phosphatase_cat-dom"/>
</dbReference>
<keyword evidence="3" id="KW-0378">Hydrolase</keyword>
<feature type="region of interest" description="Disordered" evidence="5">
    <location>
        <begin position="268"/>
        <end position="350"/>
    </location>
</feature>
<reference evidence="8 9" key="1">
    <citation type="submission" date="2019-07" db="EMBL/GenBank/DDBJ databases">
        <title>Genome assembly of two rare yeast pathogens: Diutina rugosa and Trichomonascus ciferrii.</title>
        <authorList>
            <person name="Mixao V."/>
            <person name="Saus E."/>
            <person name="Hansen A."/>
            <person name="Lass-Flor C."/>
            <person name="Gabaldon T."/>
        </authorList>
    </citation>
    <scope>NUCLEOTIDE SEQUENCE [LARGE SCALE GENOMIC DNA]</scope>
    <source>
        <strain evidence="8 9">CBS 613</strain>
    </source>
</reference>
<dbReference type="GeneID" id="54783032"/>
<evidence type="ECO:0000256" key="5">
    <source>
        <dbReference type="SAM" id="MobiDB-lite"/>
    </source>
</evidence>
<dbReference type="OrthoDB" id="426001at2759"/>
<dbReference type="GO" id="GO:0043409">
    <property type="term" value="P:negative regulation of MAPK cascade"/>
    <property type="evidence" value="ECO:0007669"/>
    <property type="project" value="TreeGrafter"/>
</dbReference>